<protein>
    <recommendedName>
        <fullName evidence="1">Methyltransferase domain-containing protein</fullName>
    </recommendedName>
</protein>
<dbReference type="STRING" id="50429.A0A2B4RWN2"/>
<dbReference type="SUPFAM" id="SSF53335">
    <property type="entry name" value="S-adenosyl-L-methionine-dependent methyltransferases"/>
    <property type="match status" value="1"/>
</dbReference>
<feature type="domain" description="Methyltransferase" evidence="1">
    <location>
        <begin position="34"/>
        <end position="126"/>
    </location>
</feature>
<organism evidence="2 3">
    <name type="scientific">Stylophora pistillata</name>
    <name type="common">Smooth cauliflower coral</name>
    <dbReference type="NCBI Taxonomy" id="50429"/>
    <lineage>
        <taxon>Eukaryota</taxon>
        <taxon>Metazoa</taxon>
        <taxon>Cnidaria</taxon>
        <taxon>Anthozoa</taxon>
        <taxon>Hexacorallia</taxon>
        <taxon>Scleractinia</taxon>
        <taxon>Astrocoeniina</taxon>
        <taxon>Pocilloporidae</taxon>
        <taxon>Stylophora</taxon>
    </lineage>
</organism>
<name>A0A2B4RWN2_STYPI</name>
<gene>
    <name evidence="2" type="ORF">AWC38_SpisGene14804</name>
</gene>
<keyword evidence="3" id="KW-1185">Reference proteome</keyword>
<dbReference type="CDD" id="cd02440">
    <property type="entry name" value="AdoMet_MTases"/>
    <property type="match status" value="1"/>
</dbReference>
<comment type="caution">
    <text evidence="2">The sequence shown here is derived from an EMBL/GenBank/DDBJ whole genome shotgun (WGS) entry which is preliminary data.</text>
</comment>
<evidence type="ECO:0000313" key="2">
    <source>
        <dbReference type="EMBL" id="PFX20747.1"/>
    </source>
</evidence>
<dbReference type="EMBL" id="LSMT01000305">
    <property type="protein sequence ID" value="PFX20747.1"/>
    <property type="molecule type" value="Genomic_DNA"/>
</dbReference>
<dbReference type="Proteomes" id="UP000225706">
    <property type="component" value="Unassembled WGS sequence"/>
</dbReference>
<dbReference type="OrthoDB" id="3647at2759"/>
<proteinExistence type="predicted"/>
<accession>A0A2B4RWN2</accession>
<sequence>MGPRNLSPIGPFTCVAERAFEQVFQDKPKDQIKIVDATAGTGWLGVELKKLEYTNLYALDISPEMLKLAKKKKIYNDLICAALNGQPIPQIETGQFDALICGGSILEGCIGPSAFMEMIRMVRAGGFLCFNIRASDVGMYLDQMKELEKADGLLCFNIREEESGGYQEMMSKLEKAGKWICWSKQTLPQYAAEDMPKETLGFVYTPKILLNVKSR</sequence>
<dbReference type="AlphaFoldDB" id="A0A2B4RWN2"/>
<dbReference type="PANTHER" id="PTHR43591">
    <property type="entry name" value="METHYLTRANSFERASE"/>
    <property type="match status" value="1"/>
</dbReference>
<dbReference type="PANTHER" id="PTHR43591:SF110">
    <property type="entry name" value="RHODANESE DOMAIN-CONTAINING PROTEIN"/>
    <property type="match status" value="1"/>
</dbReference>
<dbReference type="InterPro" id="IPR029063">
    <property type="entry name" value="SAM-dependent_MTases_sf"/>
</dbReference>
<dbReference type="Gene3D" id="3.40.50.150">
    <property type="entry name" value="Vaccinia Virus protein VP39"/>
    <property type="match status" value="1"/>
</dbReference>
<dbReference type="InterPro" id="IPR041698">
    <property type="entry name" value="Methyltransf_25"/>
</dbReference>
<evidence type="ECO:0000313" key="3">
    <source>
        <dbReference type="Proteomes" id="UP000225706"/>
    </source>
</evidence>
<reference evidence="3" key="1">
    <citation type="journal article" date="2017" name="bioRxiv">
        <title>Comparative analysis of the genomes of Stylophora pistillata and Acropora digitifera provides evidence for extensive differences between species of corals.</title>
        <authorList>
            <person name="Voolstra C.R."/>
            <person name="Li Y."/>
            <person name="Liew Y.J."/>
            <person name="Baumgarten S."/>
            <person name="Zoccola D."/>
            <person name="Flot J.-F."/>
            <person name="Tambutte S."/>
            <person name="Allemand D."/>
            <person name="Aranda M."/>
        </authorList>
    </citation>
    <scope>NUCLEOTIDE SEQUENCE [LARGE SCALE GENOMIC DNA]</scope>
</reference>
<dbReference type="Pfam" id="PF13649">
    <property type="entry name" value="Methyltransf_25"/>
    <property type="match status" value="1"/>
</dbReference>
<evidence type="ECO:0000259" key="1">
    <source>
        <dbReference type="Pfam" id="PF13649"/>
    </source>
</evidence>